<protein>
    <submittedName>
        <fullName evidence="2">Uncharacterized protein</fullName>
    </submittedName>
</protein>
<sequence length="94" mass="10821">MAFYFFLYWHFFVMVMLVMLLSGLTAAFFPRVHILKIAAASAISGILYAVIYDVIELSFYPAVMNIVFSLLSTGIIKYNHFLRKTAEEIEAKDR</sequence>
<keyword evidence="1" id="KW-0472">Membrane</keyword>
<evidence type="ECO:0000256" key="1">
    <source>
        <dbReference type="SAM" id="Phobius"/>
    </source>
</evidence>
<reference evidence="2 3" key="1">
    <citation type="submission" date="2017-07" db="EMBL/GenBank/DDBJ databases">
        <title>Fictibacillus sp. nov. GDSW-R2A3 Genome sequencing and assembly.</title>
        <authorList>
            <person name="Mayilraj S."/>
        </authorList>
    </citation>
    <scope>NUCLEOTIDE SEQUENCE [LARGE SCALE GENOMIC DNA]</scope>
    <source>
        <strain evidence="2 3">GDSW-R2A3</strain>
    </source>
</reference>
<accession>A0A235FCG4</accession>
<organism evidence="2 3">
    <name type="scientific">Fictibacillus aquaticus</name>
    <dbReference type="NCBI Taxonomy" id="2021314"/>
    <lineage>
        <taxon>Bacteria</taxon>
        <taxon>Bacillati</taxon>
        <taxon>Bacillota</taxon>
        <taxon>Bacilli</taxon>
        <taxon>Bacillales</taxon>
        <taxon>Fictibacillaceae</taxon>
        <taxon>Fictibacillus</taxon>
    </lineage>
</organism>
<evidence type="ECO:0000313" key="3">
    <source>
        <dbReference type="Proteomes" id="UP000215059"/>
    </source>
</evidence>
<gene>
    <name evidence="2" type="ORF">CGZ90_01735</name>
</gene>
<feature type="transmembrane region" description="Helical" evidence="1">
    <location>
        <begin position="57"/>
        <end position="76"/>
    </location>
</feature>
<proteinExistence type="predicted"/>
<comment type="caution">
    <text evidence="2">The sequence shown here is derived from an EMBL/GenBank/DDBJ whole genome shotgun (WGS) entry which is preliminary data.</text>
</comment>
<dbReference type="AlphaFoldDB" id="A0A235FCG4"/>
<dbReference type="RefSeq" id="WP_094250608.1">
    <property type="nucleotide sequence ID" value="NZ_JBHLXL010000001.1"/>
</dbReference>
<dbReference type="Proteomes" id="UP000215059">
    <property type="component" value="Unassembled WGS sequence"/>
</dbReference>
<feature type="transmembrane region" description="Helical" evidence="1">
    <location>
        <begin position="6"/>
        <end position="29"/>
    </location>
</feature>
<name>A0A235FCG4_9BACL</name>
<keyword evidence="1" id="KW-0812">Transmembrane</keyword>
<keyword evidence="1" id="KW-1133">Transmembrane helix</keyword>
<keyword evidence="3" id="KW-1185">Reference proteome</keyword>
<dbReference type="EMBL" id="NOII01000001">
    <property type="protein sequence ID" value="OYD58647.1"/>
    <property type="molecule type" value="Genomic_DNA"/>
</dbReference>
<evidence type="ECO:0000313" key="2">
    <source>
        <dbReference type="EMBL" id="OYD58647.1"/>
    </source>
</evidence>